<comment type="caution">
    <text evidence="1">The sequence shown here is derived from an EMBL/GenBank/DDBJ whole genome shotgun (WGS) entry which is preliminary data.</text>
</comment>
<proteinExistence type="predicted"/>
<name>T2IWV0_CROWT</name>
<reference evidence="1 2" key="2">
    <citation type="submission" date="2013-09" db="EMBL/GenBank/DDBJ databases">
        <title>Whole genome comparison of six Crocosphaera watsonii strains with differing phenotypes.</title>
        <authorList>
            <person name="Bench S.R."/>
            <person name="Heller P."/>
            <person name="Frank I."/>
            <person name="Arciniega M."/>
            <person name="Shilova I.N."/>
            <person name="Zehr J.P."/>
        </authorList>
    </citation>
    <scope>NUCLEOTIDE SEQUENCE [LARGE SCALE GENOMIC DNA]</scope>
    <source>
        <strain evidence="1 2">WH 0005</strain>
    </source>
</reference>
<accession>T2IWV0</accession>
<gene>
    <name evidence="1" type="ORF">CWATWH0005_7</name>
</gene>
<organism evidence="1 2">
    <name type="scientific">Crocosphaera watsonii WH 0005</name>
    <dbReference type="NCBI Taxonomy" id="423472"/>
    <lineage>
        <taxon>Bacteria</taxon>
        <taxon>Bacillati</taxon>
        <taxon>Cyanobacteriota</taxon>
        <taxon>Cyanophyceae</taxon>
        <taxon>Oscillatoriophycideae</taxon>
        <taxon>Chroococcales</taxon>
        <taxon>Aphanothecaceae</taxon>
        <taxon>Crocosphaera</taxon>
    </lineage>
</organism>
<protein>
    <submittedName>
        <fullName evidence="1">Uncharacterized protein</fullName>
    </submittedName>
</protein>
<reference evidence="1 2" key="1">
    <citation type="submission" date="2013-01" db="EMBL/GenBank/DDBJ databases">
        <authorList>
            <person name="Bench S."/>
        </authorList>
    </citation>
    <scope>NUCLEOTIDE SEQUENCE [LARGE SCALE GENOMIC DNA]</scope>
    <source>
        <strain evidence="1 2">WH 0005</strain>
    </source>
</reference>
<evidence type="ECO:0000313" key="2">
    <source>
        <dbReference type="Proteomes" id="UP000017981"/>
    </source>
</evidence>
<dbReference type="EMBL" id="CAQL01000656">
    <property type="protein sequence ID" value="CCQ56610.1"/>
    <property type="molecule type" value="Genomic_DNA"/>
</dbReference>
<sequence>MYHNKKSNKIVSQTFPNLKLKVEQIKFVKIDYDSQGRPWALLGRSSQGQSWDFGWVFRELNSCFNS</sequence>
<dbReference type="Proteomes" id="UP000017981">
    <property type="component" value="Unassembled WGS sequence"/>
</dbReference>
<dbReference type="AlphaFoldDB" id="T2IWV0"/>
<evidence type="ECO:0000313" key="1">
    <source>
        <dbReference type="EMBL" id="CCQ56610.1"/>
    </source>
</evidence>